<protein>
    <recommendedName>
        <fullName evidence="3">Helix-turn-helix domain-containing protein</fullName>
    </recommendedName>
</protein>
<dbReference type="EMBL" id="CP019384">
    <property type="protein sequence ID" value="QAT17848.1"/>
    <property type="molecule type" value="Genomic_DNA"/>
</dbReference>
<dbReference type="InterPro" id="IPR036390">
    <property type="entry name" value="WH_DNA-bd_sf"/>
</dbReference>
<keyword evidence="2" id="KW-1185">Reference proteome</keyword>
<name>A0A410P710_VELA1</name>
<dbReference type="RefSeq" id="WP_128700813.1">
    <property type="nucleotide sequence ID" value="NZ_CP019384.1"/>
</dbReference>
<dbReference type="SUPFAM" id="SSF46785">
    <property type="entry name" value="Winged helix' DNA-binding domain"/>
    <property type="match status" value="1"/>
</dbReference>
<proteinExistence type="predicted"/>
<dbReference type="InterPro" id="IPR036388">
    <property type="entry name" value="WH-like_DNA-bd_sf"/>
</dbReference>
<dbReference type="KEGG" id="vai:BU251_08980"/>
<organism evidence="1 2">
    <name type="scientific">Velamenicoccus archaeovorus</name>
    <dbReference type="NCBI Taxonomy" id="1930593"/>
    <lineage>
        <taxon>Bacteria</taxon>
        <taxon>Pseudomonadati</taxon>
        <taxon>Candidatus Omnitrophota</taxon>
        <taxon>Candidatus Velamenicoccus</taxon>
    </lineage>
</organism>
<sequence length="267" mass="30165">MGNIDIRDLRDGKFLWIDKAALNLVSAKAGNRGVAVYSWLCYYANAKNQNCFPSLRTLANHCNVSRRTIMRTIKVLERIEIVSIERKKGKPNVYKLLNSPVDKSSDTDVTGVTHGTGVVTAVSPPLVSSVSPEQELNDQKETNKTDVCFSDLWISSSLPYGNPSKEQVAELASWCERLLSEVNLYRLLMEYRTDKGFPPKPEVVIALCKQFMQGKAKVKNAWGWFKKAIDGQMRQVLMDIRLREHEKLKKEPASIGHLLSQIAARRE</sequence>
<evidence type="ECO:0000313" key="1">
    <source>
        <dbReference type="EMBL" id="QAT17848.1"/>
    </source>
</evidence>
<accession>A0A410P710</accession>
<reference evidence="1 2" key="1">
    <citation type="submission" date="2017-01" db="EMBL/GenBank/DDBJ databases">
        <title>First insights into the biology of 'candidatus Vampirococcus archaeovorus'.</title>
        <authorList>
            <person name="Kizina J."/>
            <person name="Jordan S."/>
            <person name="Stueber K."/>
            <person name="Reinhardt R."/>
            <person name="Harder J."/>
        </authorList>
    </citation>
    <scope>NUCLEOTIDE SEQUENCE [LARGE SCALE GENOMIC DNA]</scope>
    <source>
        <strain evidence="1 2">LiM</strain>
    </source>
</reference>
<dbReference type="AlphaFoldDB" id="A0A410P710"/>
<evidence type="ECO:0000313" key="2">
    <source>
        <dbReference type="Proteomes" id="UP000287243"/>
    </source>
</evidence>
<evidence type="ECO:0008006" key="3">
    <source>
        <dbReference type="Google" id="ProtNLM"/>
    </source>
</evidence>
<dbReference type="Proteomes" id="UP000287243">
    <property type="component" value="Chromosome"/>
</dbReference>
<dbReference type="OrthoDB" id="9799748at2"/>
<dbReference type="Pfam" id="PF13730">
    <property type="entry name" value="HTH_36"/>
    <property type="match status" value="1"/>
</dbReference>
<dbReference type="Gene3D" id="1.10.10.10">
    <property type="entry name" value="Winged helix-like DNA-binding domain superfamily/Winged helix DNA-binding domain"/>
    <property type="match status" value="1"/>
</dbReference>
<gene>
    <name evidence="1" type="ORF">BU251_08980</name>
</gene>